<feature type="compositionally biased region" description="Polar residues" evidence="1">
    <location>
        <begin position="433"/>
        <end position="444"/>
    </location>
</feature>
<proteinExistence type="predicted"/>
<dbReference type="AlphaFoldDB" id="A0A0G4I531"/>
<evidence type="ECO:0008006" key="3">
    <source>
        <dbReference type="Google" id="ProtNLM"/>
    </source>
</evidence>
<dbReference type="VEuPathDB" id="CryptoDB:Cvel_11073"/>
<accession>A0A0G4I531</accession>
<name>A0A0G4I531_9ALVE</name>
<gene>
    <name evidence="2" type="ORF">Cvel_11073</name>
</gene>
<evidence type="ECO:0000313" key="2">
    <source>
        <dbReference type="EMBL" id="CEM52106.1"/>
    </source>
</evidence>
<feature type="region of interest" description="Disordered" evidence="1">
    <location>
        <begin position="433"/>
        <end position="462"/>
    </location>
</feature>
<organism evidence="2">
    <name type="scientific">Chromera velia CCMP2878</name>
    <dbReference type="NCBI Taxonomy" id="1169474"/>
    <lineage>
        <taxon>Eukaryota</taxon>
        <taxon>Sar</taxon>
        <taxon>Alveolata</taxon>
        <taxon>Colpodellida</taxon>
        <taxon>Chromeraceae</taxon>
        <taxon>Chromera</taxon>
    </lineage>
</organism>
<dbReference type="InterPro" id="IPR036465">
    <property type="entry name" value="vWFA_dom_sf"/>
</dbReference>
<protein>
    <recommendedName>
        <fullName evidence="3">VWFA domain-containing protein</fullName>
    </recommendedName>
</protein>
<dbReference type="SUPFAM" id="SSF53300">
    <property type="entry name" value="vWA-like"/>
    <property type="match status" value="1"/>
</dbReference>
<evidence type="ECO:0000256" key="1">
    <source>
        <dbReference type="SAM" id="MobiDB-lite"/>
    </source>
</evidence>
<dbReference type="EMBL" id="CDMZ01005144">
    <property type="protein sequence ID" value="CEM52106.1"/>
    <property type="molecule type" value="Genomic_DNA"/>
</dbReference>
<sequence>MIAQSPLVAMSRLAQEFDSVRQQPFSPERTNQCDDIFKRMEALVKTSATCWTEKQLIQSMETGTVGERVMALIAFRHFTGKTAEGFTAVLRQLSLTPNYTQYIARMVVQNLLEREAAAPSSKLSPQLLSTIITEAERQAALPTETHPGGAAESGLRFAFLEKTRVLVSTIRSKLPLATATFGARLFPAPRFRPEIVHLKDTVKLFKEDSNGQKAGSKGMLIHCLIDESGSMTSVRQATIDGFNDFMKDQRRRQADPSAAADGVIALDDCLVGVTKFDSPRVINLLTYTSINEVPPMRQEFYHPHGATNLLDGVGYVIQTVDKALEPKDQEDRPAVLVLIMTDSMENASTFFSRDRIRKMISTRQELCDWRFVFIGANLDSWSQSASYGFAQQDAYSAPQTAGGFRNLFGAVSANVFAQRGFCQQAQNAGQMNYNPRSNDFWQSSDRAREAASGLSSRPPAAP</sequence>
<reference evidence="2" key="1">
    <citation type="submission" date="2014-11" db="EMBL/GenBank/DDBJ databases">
        <authorList>
            <person name="Otto D Thomas"/>
            <person name="Naeem Raeece"/>
        </authorList>
    </citation>
    <scope>NUCLEOTIDE SEQUENCE</scope>
</reference>